<dbReference type="AlphaFoldDB" id="A0A1U9NQD4"/>
<reference evidence="3" key="1">
    <citation type="submission" date="2017-02" db="EMBL/GenBank/DDBJ databases">
        <title>Comparative genomics and description of representatives of a novel lineage of planctomycetes thriving in anoxic sediments.</title>
        <authorList>
            <person name="Spring S."/>
            <person name="Bunk B."/>
            <person name="Sproer C."/>
        </authorList>
    </citation>
    <scope>NUCLEOTIDE SEQUENCE [LARGE SCALE GENOMIC DNA]</scope>
    <source>
        <strain evidence="3">ST-NAGAB-D1</strain>
    </source>
</reference>
<proteinExistence type="predicted"/>
<organism evidence="2 3">
    <name type="scientific">Anaerohalosphaera lusitana</name>
    <dbReference type="NCBI Taxonomy" id="1936003"/>
    <lineage>
        <taxon>Bacteria</taxon>
        <taxon>Pseudomonadati</taxon>
        <taxon>Planctomycetota</taxon>
        <taxon>Phycisphaerae</taxon>
        <taxon>Sedimentisphaerales</taxon>
        <taxon>Anaerohalosphaeraceae</taxon>
        <taxon>Anaerohalosphaera</taxon>
    </lineage>
</organism>
<feature type="transmembrane region" description="Helical" evidence="1">
    <location>
        <begin position="121"/>
        <end position="139"/>
    </location>
</feature>
<feature type="transmembrane region" description="Helical" evidence="1">
    <location>
        <begin position="7"/>
        <end position="27"/>
    </location>
</feature>
<dbReference type="EMBL" id="CP019791">
    <property type="protein sequence ID" value="AQT70143.1"/>
    <property type="molecule type" value="Genomic_DNA"/>
</dbReference>
<name>A0A1U9NQD4_9BACT</name>
<dbReference type="OrthoDB" id="9790409at2"/>
<keyword evidence="1" id="KW-0812">Transmembrane</keyword>
<dbReference type="Pfam" id="PF04143">
    <property type="entry name" value="Sulf_transp"/>
    <property type="match status" value="1"/>
</dbReference>
<evidence type="ECO:0000256" key="1">
    <source>
        <dbReference type="SAM" id="Phobius"/>
    </source>
</evidence>
<dbReference type="InterPro" id="IPR007272">
    <property type="entry name" value="Sulf_transp_TsuA/YedE"/>
</dbReference>
<keyword evidence="3" id="KW-1185">Reference proteome</keyword>
<evidence type="ECO:0000313" key="3">
    <source>
        <dbReference type="Proteomes" id="UP000189674"/>
    </source>
</evidence>
<feature type="transmembrane region" description="Helical" evidence="1">
    <location>
        <begin position="160"/>
        <end position="180"/>
    </location>
</feature>
<dbReference type="STRING" id="1936003.STSP2_03347"/>
<evidence type="ECO:0000313" key="2">
    <source>
        <dbReference type="EMBL" id="AQT70143.1"/>
    </source>
</evidence>
<protein>
    <submittedName>
        <fullName evidence="2">Putative inner membrane protein</fullName>
    </submittedName>
</protein>
<feature type="transmembrane region" description="Helical" evidence="1">
    <location>
        <begin position="47"/>
        <end position="68"/>
    </location>
</feature>
<dbReference type="KEGG" id="alus:STSP2_03347"/>
<dbReference type="Proteomes" id="UP000189674">
    <property type="component" value="Chromosome"/>
</dbReference>
<keyword evidence="1" id="KW-1133">Transmembrane helix</keyword>
<feature type="transmembrane region" description="Helical" evidence="1">
    <location>
        <begin position="80"/>
        <end position="101"/>
    </location>
</feature>
<gene>
    <name evidence="2" type="ORF">STSP2_03347</name>
</gene>
<sequence length="184" mass="19156">MLKGLHAAKGIQLVIGLITGIVFGFLLQKGGVTEYNILIGQLLLEDFTVAKVILMAIAVGMPGIFVLEKLGLVRLHIKKGSVGASLIGGIIFGVGFGLLGYCPGTVTGAAGQGSLDALLGGIPGQMLGAGLFAWWFSTLDAKILNKGDFGKLTIPDLLKVNRLVIVIAMEIAIIVSLVLLEVYA</sequence>
<accession>A0A1U9NQD4</accession>
<dbReference type="RefSeq" id="WP_146663753.1">
    <property type="nucleotide sequence ID" value="NZ_CP019791.1"/>
</dbReference>
<keyword evidence="1" id="KW-0472">Membrane</keyword>